<feature type="region of interest" description="Disordered" evidence="1">
    <location>
        <begin position="1"/>
        <end position="134"/>
    </location>
</feature>
<gene>
    <name evidence="2" type="ORF">Scaly_1352600</name>
</gene>
<dbReference type="PANTHER" id="PTHR48213">
    <property type="entry name" value="VID27-LIKE PROTEIN"/>
    <property type="match status" value="1"/>
</dbReference>
<protein>
    <submittedName>
        <fullName evidence="2">Uncharacterized protein</fullName>
    </submittedName>
</protein>
<feature type="compositionally biased region" description="Acidic residues" evidence="1">
    <location>
        <begin position="33"/>
        <end position="59"/>
    </location>
</feature>
<proteinExistence type="predicted"/>
<feature type="compositionally biased region" description="Acidic residues" evidence="1">
    <location>
        <begin position="114"/>
        <end position="128"/>
    </location>
</feature>
<feature type="compositionally biased region" description="Polar residues" evidence="1">
    <location>
        <begin position="8"/>
        <end position="18"/>
    </location>
</feature>
<dbReference type="EMBL" id="JACGWM010000008">
    <property type="protein sequence ID" value="KAL0356669.1"/>
    <property type="molecule type" value="Genomic_DNA"/>
</dbReference>
<accession>A0AAW2PLQ2</accession>
<reference evidence="2" key="2">
    <citation type="journal article" date="2024" name="Plant">
        <title>Genomic evolution and insights into agronomic trait innovations of Sesamum species.</title>
        <authorList>
            <person name="Miao H."/>
            <person name="Wang L."/>
            <person name="Qu L."/>
            <person name="Liu H."/>
            <person name="Sun Y."/>
            <person name="Le M."/>
            <person name="Wang Q."/>
            <person name="Wei S."/>
            <person name="Zheng Y."/>
            <person name="Lin W."/>
            <person name="Duan Y."/>
            <person name="Cao H."/>
            <person name="Xiong S."/>
            <person name="Wang X."/>
            <person name="Wei L."/>
            <person name="Li C."/>
            <person name="Ma Q."/>
            <person name="Ju M."/>
            <person name="Zhao R."/>
            <person name="Li G."/>
            <person name="Mu C."/>
            <person name="Tian Q."/>
            <person name="Mei H."/>
            <person name="Zhang T."/>
            <person name="Gao T."/>
            <person name="Zhang H."/>
        </authorList>
    </citation>
    <scope>NUCLEOTIDE SEQUENCE</scope>
    <source>
        <strain evidence="2">KEN8</strain>
    </source>
</reference>
<organism evidence="2">
    <name type="scientific">Sesamum calycinum</name>
    <dbReference type="NCBI Taxonomy" id="2727403"/>
    <lineage>
        <taxon>Eukaryota</taxon>
        <taxon>Viridiplantae</taxon>
        <taxon>Streptophyta</taxon>
        <taxon>Embryophyta</taxon>
        <taxon>Tracheophyta</taxon>
        <taxon>Spermatophyta</taxon>
        <taxon>Magnoliopsida</taxon>
        <taxon>eudicotyledons</taxon>
        <taxon>Gunneridae</taxon>
        <taxon>Pentapetalae</taxon>
        <taxon>asterids</taxon>
        <taxon>lamiids</taxon>
        <taxon>Lamiales</taxon>
        <taxon>Pedaliaceae</taxon>
        <taxon>Sesamum</taxon>
    </lineage>
</organism>
<feature type="compositionally biased region" description="Basic residues" evidence="1">
    <location>
        <begin position="151"/>
        <end position="172"/>
    </location>
</feature>
<evidence type="ECO:0000256" key="1">
    <source>
        <dbReference type="SAM" id="MobiDB-lite"/>
    </source>
</evidence>
<dbReference type="PANTHER" id="PTHR48213:SF1">
    <property type="entry name" value="PROSTATIC SPERMINE-BINDING-LIKE PROTEIN"/>
    <property type="match status" value="1"/>
</dbReference>
<dbReference type="AlphaFoldDB" id="A0AAW2PLQ2"/>
<name>A0AAW2PLQ2_9LAMI</name>
<evidence type="ECO:0000313" key="2">
    <source>
        <dbReference type="EMBL" id="KAL0356669.1"/>
    </source>
</evidence>
<reference evidence="2" key="1">
    <citation type="submission" date="2020-06" db="EMBL/GenBank/DDBJ databases">
        <authorList>
            <person name="Li T."/>
            <person name="Hu X."/>
            <person name="Zhang T."/>
            <person name="Song X."/>
            <person name="Zhang H."/>
            <person name="Dai N."/>
            <person name="Sheng W."/>
            <person name="Hou X."/>
            <person name="Wei L."/>
        </authorList>
    </citation>
    <scope>NUCLEOTIDE SEQUENCE</scope>
    <source>
        <strain evidence="2">KEN8</strain>
        <tissue evidence="2">Leaf</tissue>
    </source>
</reference>
<feature type="region of interest" description="Disordered" evidence="1">
    <location>
        <begin position="151"/>
        <end position="177"/>
    </location>
</feature>
<sequence length="194" mass="21724">MLRILRKTTPSMANSSGSGDDDLSTWEFVDASISDDEDIYSFDGDDGISEGDDATEEEPESKPVQVEDEDAGEPRDFGSPDVIMSIQSLSVSPPMTFPVEMTSNHVYHEGREGSDDDDDDDDSGDDDARDVYHDDVDDELVPWKLKDRFGKQRIRKMGKRGGPKPNKSKRQPYYHNRPGCLYGKHGFGVQHSFI</sequence>
<comment type="caution">
    <text evidence="2">The sequence shown here is derived from an EMBL/GenBank/DDBJ whole genome shotgun (WGS) entry which is preliminary data.</text>
</comment>